<dbReference type="InterPro" id="IPR006143">
    <property type="entry name" value="RND_pump_MFP"/>
</dbReference>
<proteinExistence type="inferred from homology"/>
<dbReference type="SUPFAM" id="SSF111369">
    <property type="entry name" value="HlyD-like secretion proteins"/>
    <property type="match status" value="1"/>
</dbReference>
<sequence>MKRFPIQGRTLALLAVLVPLSALFFYVALRSGPLAPVPVTVTAVQNLEVSPALFGIGTVEARYNYKIGPTVAGRLKYLNVEVGDRVQAGQLLGEMEPVDMEARLNAQDAALKRAQAELSEAKERQLYARSQAIRYEKLLAAHTVSEELVATKRHERLLAEAALSGAREELVRLTAELEALRAQRDNLQLIAPADGLVAVRAADPGTTVVAGQTVVELIDTQSLWVNVRFDQTNAYGLAAGLPAEIVLRSQAGQGYAAEVLRVEPMADEVTEETLAKVTFLQPPVVLPPLGELAEVTVTLPELPAAPVIPNAAIQRVDGRLGVWRLVEDQLRFTPVELGAAGLDGQVQVRDGLSAGDRIVVYSGKALSSKSRIYPVDRLPEIKS</sequence>
<dbReference type="Gene3D" id="2.40.50.100">
    <property type="match status" value="1"/>
</dbReference>
<dbReference type="Gene3D" id="2.40.30.170">
    <property type="match status" value="1"/>
</dbReference>
<reference evidence="4 5" key="1">
    <citation type="journal article" date="2015" name="Genome Announc.">
        <title>Complete Genome Sequence of Sedimenticola thiotaurini Strain SIP-G1, a Polyphosphate- and Polyhydroxyalkanoate-Accumulating Sulfur-Oxidizing Gammaproteobacterium Isolated from Salt Marsh Sediments.</title>
        <authorList>
            <person name="Flood B.E."/>
            <person name="Jones D.S."/>
            <person name="Bailey J.V."/>
        </authorList>
    </citation>
    <scope>NUCLEOTIDE SEQUENCE [LARGE SCALE GENOMIC DNA]</scope>
    <source>
        <strain evidence="4 5">SIP-G1</strain>
    </source>
</reference>
<dbReference type="EMBL" id="CP011412">
    <property type="protein sequence ID" value="AKH21673.1"/>
    <property type="molecule type" value="Genomic_DNA"/>
</dbReference>
<dbReference type="NCBIfam" id="TIGR01730">
    <property type="entry name" value="RND_mfp"/>
    <property type="match status" value="1"/>
</dbReference>
<feature type="domain" description="Multidrug resistance protein MdtA-like barrel-sandwich hybrid" evidence="3">
    <location>
        <begin position="66"/>
        <end position="216"/>
    </location>
</feature>
<feature type="coiled-coil region" evidence="2">
    <location>
        <begin position="163"/>
        <end position="190"/>
    </location>
</feature>
<dbReference type="AlphaFoldDB" id="A0A0F7K413"/>
<dbReference type="OrthoDB" id="9781888at2"/>
<dbReference type="GO" id="GO:0015562">
    <property type="term" value="F:efflux transmembrane transporter activity"/>
    <property type="evidence" value="ECO:0007669"/>
    <property type="project" value="TreeGrafter"/>
</dbReference>
<evidence type="ECO:0000259" key="3">
    <source>
        <dbReference type="Pfam" id="PF25917"/>
    </source>
</evidence>
<protein>
    <submittedName>
        <fullName evidence="4">Hemolysin secretion protein D</fullName>
    </submittedName>
</protein>
<evidence type="ECO:0000313" key="4">
    <source>
        <dbReference type="EMBL" id="AKH21673.1"/>
    </source>
</evidence>
<accession>A0A0F7K413</accession>
<dbReference type="PANTHER" id="PTHR30469:SF15">
    <property type="entry name" value="HLYD FAMILY OF SECRETION PROTEINS"/>
    <property type="match status" value="1"/>
</dbReference>
<dbReference type="InterPro" id="IPR058625">
    <property type="entry name" value="MdtA-like_BSH"/>
</dbReference>
<dbReference type="KEGG" id="seds:AAY24_16460"/>
<dbReference type="PANTHER" id="PTHR30469">
    <property type="entry name" value="MULTIDRUG RESISTANCE PROTEIN MDTA"/>
    <property type="match status" value="1"/>
</dbReference>
<dbReference type="PATRIC" id="fig|1543721.4.peg.3402"/>
<dbReference type="GO" id="GO:1990281">
    <property type="term" value="C:efflux pump complex"/>
    <property type="evidence" value="ECO:0007669"/>
    <property type="project" value="TreeGrafter"/>
</dbReference>
<keyword evidence="5" id="KW-1185">Reference proteome</keyword>
<gene>
    <name evidence="4" type="ORF">AAY24_16460</name>
</gene>
<evidence type="ECO:0000313" key="5">
    <source>
        <dbReference type="Proteomes" id="UP000034410"/>
    </source>
</evidence>
<dbReference type="Gene3D" id="1.10.287.470">
    <property type="entry name" value="Helix hairpin bin"/>
    <property type="match status" value="1"/>
</dbReference>
<organism evidence="4 5">
    <name type="scientific">Sedimenticola thiotaurini</name>
    <dbReference type="NCBI Taxonomy" id="1543721"/>
    <lineage>
        <taxon>Bacteria</taxon>
        <taxon>Pseudomonadati</taxon>
        <taxon>Pseudomonadota</taxon>
        <taxon>Gammaproteobacteria</taxon>
        <taxon>Chromatiales</taxon>
        <taxon>Sedimenticolaceae</taxon>
        <taxon>Sedimenticola</taxon>
    </lineage>
</organism>
<dbReference type="Gene3D" id="2.40.420.20">
    <property type="match status" value="1"/>
</dbReference>
<comment type="similarity">
    <text evidence="1">Belongs to the membrane fusion protein (MFP) (TC 8.A.1) family.</text>
</comment>
<keyword evidence="2" id="KW-0175">Coiled coil</keyword>
<dbReference type="Pfam" id="PF25917">
    <property type="entry name" value="BSH_RND"/>
    <property type="match status" value="1"/>
</dbReference>
<name>A0A0F7K413_9GAMM</name>
<evidence type="ECO:0000256" key="1">
    <source>
        <dbReference type="ARBA" id="ARBA00009477"/>
    </source>
</evidence>
<evidence type="ECO:0000256" key="2">
    <source>
        <dbReference type="SAM" id="Coils"/>
    </source>
</evidence>
<dbReference type="RefSeq" id="WP_046860594.1">
    <property type="nucleotide sequence ID" value="NZ_CP011412.1"/>
</dbReference>
<dbReference type="Proteomes" id="UP000034410">
    <property type="component" value="Chromosome"/>
</dbReference>